<evidence type="ECO:0000256" key="1">
    <source>
        <dbReference type="ARBA" id="ARBA00010923"/>
    </source>
</evidence>
<dbReference type="GO" id="GO:0009035">
    <property type="term" value="F:type I site-specific deoxyribonuclease activity"/>
    <property type="evidence" value="ECO:0007669"/>
    <property type="project" value="UniProtKB-EC"/>
</dbReference>
<name>A0A7X0LQG7_9ACTN</name>
<keyword evidence="6" id="KW-1185">Reference proteome</keyword>
<dbReference type="InterPro" id="IPR044946">
    <property type="entry name" value="Restrct_endonuc_typeI_TRD_sf"/>
</dbReference>
<accession>A0A7X0LQG7</accession>
<reference evidence="5 6" key="1">
    <citation type="submission" date="2020-08" db="EMBL/GenBank/DDBJ databases">
        <title>Genomic Encyclopedia of Type Strains, Phase IV (KMG-IV): sequencing the most valuable type-strain genomes for metagenomic binning, comparative biology and taxonomic classification.</title>
        <authorList>
            <person name="Goeker M."/>
        </authorList>
    </citation>
    <scope>NUCLEOTIDE SEQUENCE [LARGE SCALE GENOMIC DNA]</scope>
    <source>
        <strain evidence="5 6">DSM 40141</strain>
    </source>
</reference>
<evidence type="ECO:0000256" key="2">
    <source>
        <dbReference type="ARBA" id="ARBA00022747"/>
    </source>
</evidence>
<dbReference type="Proteomes" id="UP000540423">
    <property type="component" value="Unassembled WGS sequence"/>
</dbReference>
<dbReference type="RefSeq" id="WP_185031993.1">
    <property type="nucleotide sequence ID" value="NZ_BNBN01000001.1"/>
</dbReference>
<dbReference type="PANTHER" id="PTHR30408">
    <property type="entry name" value="TYPE-1 RESTRICTION ENZYME ECOKI SPECIFICITY PROTEIN"/>
    <property type="match status" value="1"/>
</dbReference>
<dbReference type="GO" id="GO:0003677">
    <property type="term" value="F:DNA binding"/>
    <property type="evidence" value="ECO:0007669"/>
    <property type="project" value="UniProtKB-KW"/>
</dbReference>
<proteinExistence type="inferred from homology"/>
<dbReference type="EC" id="3.1.21.3" evidence="5"/>
<keyword evidence="5" id="KW-0378">Hydrolase</keyword>
<protein>
    <submittedName>
        <fullName evidence="5">Type I restriction enzyme S subunit</fullName>
        <ecNumber evidence="5">3.1.21.3</ecNumber>
    </submittedName>
</protein>
<comment type="caution">
    <text evidence="5">The sequence shown here is derived from an EMBL/GenBank/DDBJ whole genome shotgun (WGS) entry which is preliminary data.</text>
</comment>
<feature type="domain" description="Type I restriction modification DNA specificity" evidence="4">
    <location>
        <begin position="242"/>
        <end position="395"/>
    </location>
</feature>
<dbReference type="PANTHER" id="PTHR30408:SF12">
    <property type="entry name" value="TYPE I RESTRICTION ENZYME MJAVIII SPECIFICITY SUBUNIT"/>
    <property type="match status" value="1"/>
</dbReference>
<dbReference type="Pfam" id="PF01420">
    <property type="entry name" value="Methylase_S"/>
    <property type="match status" value="2"/>
</dbReference>
<dbReference type="CDD" id="cd17253">
    <property type="entry name" value="RMtype1_S_Eco933I-TRD2-CR2_like"/>
    <property type="match status" value="1"/>
</dbReference>
<sequence length="411" mass="44762">MVNKARLQVPLSSVLVGHFSGAWGDSPSDARVGNVLVLRATNIDGKGGFGSAAPASRIFTDGDLQRKRLIPGDLLVEASGGGPGTPVGRVALFNRNTDGAVYASSNFFRTLRPDPKVIDSEYLTHYLTTVYRSADIWRYQQQTTGLVNLRFSDYLEQPVPLPSLTEQRRIVDAIRTVSNCEGLIEKSIVKLLNIRRGVLDSAFAPAGISEEEGGWRKIPLMAVAHVGGGIALGGVVAGAGGIDVPYLRVANVQDGHISTQEMKTVRVTPVELKRFLLQVGDVLLTEGGDLDKLGRGGVWDGRIKPCLHQNHVFRVRCNELKLIPEFLASYLASTDGRGYFLRNAKQTTNLASVSSSQVKEMPIPCPSIGEQRRVIESLRVCDSQIQLEQEELDKLRILKLGLVDDLLSGRV</sequence>
<feature type="domain" description="Type I restriction modification DNA specificity" evidence="4">
    <location>
        <begin position="80"/>
        <end position="190"/>
    </location>
</feature>
<evidence type="ECO:0000259" key="4">
    <source>
        <dbReference type="Pfam" id="PF01420"/>
    </source>
</evidence>
<comment type="similarity">
    <text evidence="1">Belongs to the type-I restriction system S methylase family.</text>
</comment>
<evidence type="ECO:0000256" key="3">
    <source>
        <dbReference type="ARBA" id="ARBA00023125"/>
    </source>
</evidence>
<organism evidence="5 6">
    <name type="scientific">Streptomyces candidus</name>
    <dbReference type="NCBI Taxonomy" id="67283"/>
    <lineage>
        <taxon>Bacteria</taxon>
        <taxon>Bacillati</taxon>
        <taxon>Actinomycetota</taxon>
        <taxon>Actinomycetes</taxon>
        <taxon>Kitasatosporales</taxon>
        <taxon>Streptomycetaceae</taxon>
        <taxon>Streptomyces</taxon>
    </lineage>
</organism>
<gene>
    <name evidence="5" type="ORF">HNQ79_003512</name>
</gene>
<dbReference type="SUPFAM" id="SSF116734">
    <property type="entry name" value="DNA methylase specificity domain"/>
    <property type="match status" value="2"/>
</dbReference>
<dbReference type="Gene3D" id="3.90.220.20">
    <property type="entry name" value="DNA methylase specificity domains"/>
    <property type="match status" value="2"/>
</dbReference>
<dbReference type="EMBL" id="JACHEM010000008">
    <property type="protein sequence ID" value="MBB6437037.1"/>
    <property type="molecule type" value="Genomic_DNA"/>
</dbReference>
<evidence type="ECO:0000313" key="6">
    <source>
        <dbReference type="Proteomes" id="UP000540423"/>
    </source>
</evidence>
<keyword evidence="2" id="KW-0680">Restriction system</keyword>
<keyword evidence="3" id="KW-0238">DNA-binding</keyword>
<dbReference type="InterPro" id="IPR000055">
    <property type="entry name" value="Restrct_endonuc_typeI_TRD"/>
</dbReference>
<dbReference type="InterPro" id="IPR052021">
    <property type="entry name" value="Type-I_RS_S_subunit"/>
</dbReference>
<dbReference type="AlphaFoldDB" id="A0A7X0LQG7"/>
<evidence type="ECO:0000313" key="5">
    <source>
        <dbReference type="EMBL" id="MBB6437037.1"/>
    </source>
</evidence>
<dbReference type="GO" id="GO:0009307">
    <property type="term" value="P:DNA restriction-modification system"/>
    <property type="evidence" value="ECO:0007669"/>
    <property type="project" value="UniProtKB-KW"/>
</dbReference>